<keyword evidence="3 7" id="KW-0812">Transmembrane</keyword>
<feature type="transmembrane region" description="Helical" evidence="7">
    <location>
        <begin position="113"/>
        <end position="131"/>
    </location>
</feature>
<gene>
    <name evidence="9" type="ORF">Rhal01_01784</name>
</gene>
<feature type="transmembrane region" description="Helical" evidence="7">
    <location>
        <begin position="6"/>
        <end position="27"/>
    </location>
</feature>
<organism evidence="9 10">
    <name type="scientific">Rubritalea halochordaticola</name>
    <dbReference type="NCBI Taxonomy" id="714537"/>
    <lineage>
        <taxon>Bacteria</taxon>
        <taxon>Pseudomonadati</taxon>
        <taxon>Verrucomicrobiota</taxon>
        <taxon>Verrucomicrobiia</taxon>
        <taxon>Verrucomicrobiales</taxon>
        <taxon>Rubritaleaceae</taxon>
        <taxon>Rubritalea</taxon>
    </lineage>
</organism>
<feature type="transmembrane region" description="Helical" evidence="7">
    <location>
        <begin position="88"/>
        <end position="106"/>
    </location>
</feature>
<evidence type="ECO:0000256" key="5">
    <source>
        <dbReference type="ARBA" id="ARBA00023136"/>
    </source>
</evidence>
<dbReference type="InterPro" id="IPR004633">
    <property type="entry name" value="NaPi_cotrn-rel/YqeW-like"/>
</dbReference>
<sequence length="587" mass="64680">MIWSTITSILGIFGALGIFLFGMKVMSEGIQKVAGDSMRKALATMTKNRFSAAFTGFFTTCMVQSSSATTVLVVSFVNAGLLTLVESIGVIMGANLGTTITAWLVAFIPKFSVSKIALPVIGIGLPMFFIGKNKGRAIGETLIGFGLLFFGLSELKHAVPDVKTLMATNAEVAEFIKNTVTSVQDLQFGATLIFLVLGIILTVVVQSSSAAMAITIACAWNGWFGSDPQQAFMSCAAIVLGENIGTTITAWLASIGANVHAKRAARAHFMFNVIGTIWAVILFGLFTKFVWNILGIFPDWMVEMKTKKAGGDVNEQLIIVAFAVAIFHTTFNFMNILLLIPFVKQIANLVQKMIKDKTGADTDEEGQRIRYISQTLIDLGELNIVEAEKAVERLSTQCQEMFKGYIEVFENPHQDMSAQVNKLKEMEDEADEMMQDLTEYLVRCTSKEASPHLSERIAALLRITAELEECSDAIYRLIKIAERKYKKGRQFTPEQVESIMEIANVIEEFMQFTHARLLVGLSDEDSAKAQAMRDKVVSLRKKYNKVAMARMAEGNVKVEMLNIDTNTQLDVVSNHLFHVAQTNAELA</sequence>
<reference evidence="9 10" key="1">
    <citation type="submission" date="2024-02" db="EMBL/GenBank/DDBJ databases">
        <title>Rubritalea halochordaticola NBRC 107102.</title>
        <authorList>
            <person name="Ichikawa N."/>
            <person name="Katano-Makiyama Y."/>
            <person name="Hidaka K."/>
        </authorList>
    </citation>
    <scope>NUCLEOTIDE SEQUENCE [LARGE SCALE GENOMIC DNA]</scope>
    <source>
        <strain evidence="9 10">NBRC 107102</strain>
    </source>
</reference>
<evidence type="ECO:0000256" key="6">
    <source>
        <dbReference type="SAM" id="Coils"/>
    </source>
</evidence>
<dbReference type="Gene3D" id="1.20.58.220">
    <property type="entry name" value="Phosphate transport system protein phou homolog 2, domain 2"/>
    <property type="match status" value="1"/>
</dbReference>
<feature type="transmembrane region" description="Helical" evidence="7">
    <location>
        <begin position="48"/>
        <end position="76"/>
    </location>
</feature>
<dbReference type="PANTHER" id="PTHR10010">
    <property type="entry name" value="SOLUTE CARRIER FAMILY 34 SODIUM PHOSPHATE , MEMBER 2-RELATED"/>
    <property type="match status" value="1"/>
</dbReference>
<dbReference type="RefSeq" id="WP_346188377.1">
    <property type="nucleotide sequence ID" value="NZ_BAABRL010000005.1"/>
</dbReference>
<dbReference type="InterPro" id="IPR003841">
    <property type="entry name" value="Na/Pi_transpt"/>
</dbReference>
<evidence type="ECO:0000256" key="4">
    <source>
        <dbReference type="ARBA" id="ARBA00022989"/>
    </source>
</evidence>
<feature type="transmembrane region" description="Helical" evidence="7">
    <location>
        <begin position="192"/>
        <end position="225"/>
    </location>
</feature>
<dbReference type="InterPro" id="IPR038078">
    <property type="entry name" value="PhoU-like_sf"/>
</dbReference>
<evidence type="ECO:0000256" key="7">
    <source>
        <dbReference type="SAM" id="Phobius"/>
    </source>
</evidence>
<evidence type="ECO:0000256" key="3">
    <source>
        <dbReference type="ARBA" id="ARBA00022692"/>
    </source>
</evidence>
<dbReference type="PANTHER" id="PTHR10010:SF46">
    <property type="entry name" value="SODIUM-DEPENDENT PHOSPHATE TRANSPORT PROTEIN 2B"/>
    <property type="match status" value="1"/>
</dbReference>
<evidence type="ECO:0000313" key="10">
    <source>
        <dbReference type="Proteomes" id="UP001424741"/>
    </source>
</evidence>
<dbReference type="Pfam" id="PF01895">
    <property type="entry name" value="PhoU"/>
    <property type="match status" value="1"/>
</dbReference>
<keyword evidence="5 7" id="KW-0472">Membrane</keyword>
<protein>
    <recommendedName>
        <fullName evidence="8">PhoU domain-containing protein</fullName>
    </recommendedName>
</protein>
<feature type="transmembrane region" description="Helical" evidence="7">
    <location>
        <begin position="269"/>
        <end position="297"/>
    </location>
</feature>
<feature type="domain" description="PhoU" evidence="8">
    <location>
        <begin position="392"/>
        <end position="479"/>
    </location>
</feature>
<dbReference type="NCBIfam" id="NF037997">
    <property type="entry name" value="Na_Pi_symport"/>
    <property type="match status" value="1"/>
</dbReference>
<dbReference type="Proteomes" id="UP001424741">
    <property type="component" value="Unassembled WGS sequence"/>
</dbReference>
<feature type="coiled-coil region" evidence="6">
    <location>
        <begin position="416"/>
        <end position="443"/>
    </location>
</feature>
<keyword evidence="2" id="KW-1003">Cell membrane</keyword>
<evidence type="ECO:0000256" key="1">
    <source>
        <dbReference type="ARBA" id="ARBA00004651"/>
    </source>
</evidence>
<keyword evidence="4 7" id="KW-1133">Transmembrane helix</keyword>
<dbReference type="NCBIfam" id="TIGR00704">
    <property type="entry name" value="NaPi_cotrn_rel"/>
    <property type="match status" value="1"/>
</dbReference>
<evidence type="ECO:0000259" key="8">
    <source>
        <dbReference type="Pfam" id="PF01895"/>
    </source>
</evidence>
<comment type="subcellular location">
    <subcellularLocation>
        <location evidence="1">Cell membrane</location>
        <topology evidence="1">Multi-pass membrane protein</topology>
    </subcellularLocation>
</comment>
<feature type="transmembrane region" description="Helical" evidence="7">
    <location>
        <begin position="231"/>
        <end position="257"/>
    </location>
</feature>
<dbReference type="SUPFAM" id="SSF109755">
    <property type="entry name" value="PhoU-like"/>
    <property type="match status" value="1"/>
</dbReference>
<name>A0ABP9V0X0_9BACT</name>
<dbReference type="InterPro" id="IPR026022">
    <property type="entry name" value="PhoU_dom"/>
</dbReference>
<comment type="caution">
    <text evidence="9">The sequence shown here is derived from an EMBL/GenBank/DDBJ whole genome shotgun (WGS) entry which is preliminary data.</text>
</comment>
<feature type="transmembrane region" description="Helical" evidence="7">
    <location>
        <begin position="317"/>
        <end position="343"/>
    </location>
</feature>
<dbReference type="Pfam" id="PF02690">
    <property type="entry name" value="Na_Pi_cotrans"/>
    <property type="match status" value="2"/>
</dbReference>
<evidence type="ECO:0000256" key="2">
    <source>
        <dbReference type="ARBA" id="ARBA00022475"/>
    </source>
</evidence>
<evidence type="ECO:0000313" key="9">
    <source>
        <dbReference type="EMBL" id="GAA5495605.1"/>
    </source>
</evidence>
<keyword evidence="10" id="KW-1185">Reference proteome</keyword>
<proteinExistence type="predicted"/>
<accession>A0ABP9V0X0</accession>
<dbReference type="EMBL" id="BAABRL010000005">
    <property type="protein sequence ID" value="GAA5495605.1"/>
    <property type="molecule type" value="Genomic_DNA"/>
</dbReference>
<keyword evidence="6" id="KW-0175">Coiled coil</keyword>